<name>A0A5E6MII0_9BACT</name>
<dbReference type="AlphaFoldDB" id="A0A5E6MII0"/>
<evidence type="ECO:0000313" key="1">
    <source>
        <dbReference type="EMBL" id="VVM08043.1"/>
    </source>
</evidence>
<proteinExistence type="predicted"/>
<dbReference type="EMBL" id="CABFVA020000116">
    <property type="protein sequence ID" value="VVM08043.1"/>
    <property type="molecule type" value="Genomic_DNA"/>
</dbReference>
<protein>
    <submittedName>
        <fullName evidence="1">Uncharacterized protein</fullName>
    </submittedName>
</protein>
<dbReference type="RefSeq" id="WP_142660910.1">
    <property type="nucleotide sequence ID" value="NZ_CABFVA020000116.1"/>
</dbReference>
<reference evidence="1 2" key="1">
    <citation type="submission" date="2019-09" db="EMBL/GenBank/DDBJ databases">
        <authorList>
            <person name="Cremers G."/>
        </authorList>
    </citation>
    <scope>NUCLEOTIDE SEQUENCE [LARGE SCALE GENOMIC DNA]</scope>
    <source>
        <strain evidence="1">4A</strain>
    </source>
</reference>
<sequence>MGLPFLKPFPGCVVVLLGWLLARTSLMAEPSSPPTQTPPLSSILTRMVDKQEALAHELDAYQFLEKIDIEALGKDNAPRSHSHLVVQIRPNSHALILTNAAGDQNANRAVAEAEVKQARRGIETVYSFRKAVPRFRVILLGQEDWHGEPAYHLAFSGKPNEPYRTPLEKLLNHVRGQMQVSARDYSILETHAFLEEPVNVAWFFVRFEHLDFSYAAQRIPLGYAPKTVLFHYRVRIPFASRHERQRIEIVDYRQAKPDESPARP</sequence>
<gene>
    <name evidence="1" type="ORF">MAMT_02078</name>
</gene>
<dbReference type="Proteomes" id="UP000334923">
    <property type="component" value="Unassembled WGS sequence"/>
</dbReference>
<accession>A0A5E6MII0</accession>
<organism evidence="1 2">
    <name type="scientific">Methylacidimicrobium tartarophylax</name>
    <dbReference type="NCBI Taxonomy" id="1041768"/>
    <lineage>
        <taxon>Bacteria</taxon>
        <taxon>Pseudomonadati</taxon>
        <taxon>Verrucomicrobiota</taxon>
        <taxon>Methylacidimicrobium</taxon>
    </lineage>
</organism>
<dbReference type="OrthoDB" id="189155at2"/>
<keyword evidence="2" id="KW-1185">Reference proteome</keyword>
<evidence type="ECO:0000313" key="2">
    <source>
        <dbReference type="Proteomes" id="UP000334923"/>
    </source>
</evidence>